<proteinExistence type="predicted"/>
<dbReference type="EMBL" id="CALNXJ010000001">
    <property type="protein sequence ID" value="CAH3030968.1"/>
    <property type="molecule type" value="Genomic_DNA"/>
</dbReference>
<feature type="compositionally biased region" description="Acidic residues" evidence="3">
    <location>
        <begin position="1386"/>
        <end position="1457"/>
    </location>
</feature>
<reference evidence="5 6" key="1">
    <citation type="submission" date="2022-05" db="EMBL/GenBank/DDBJ databases">
        <authorList>
            <consortium name="Genoscope - CEA"/>
            <person name="William W."/>
        </authorList>
    </citation>
    <scope>NUCLEOTIDE SEQUENCE [LARGE SCALE GENOMIC DNA]</scope>
</reference>
<evidence type="ECO:0000259" key="4">
    <source>
        <dbReference type="PROSITE" id="PS50837"/>
    </source>
</evidence>
<evidence type="ECO:0000313" key="5">
    <source>
        <dbReference type="EMBL" id="CAH3030968.1"/>
    </source>
</evidence>
<feature type="region of interest" description="Disordered" evidence="3">
    <location>
        <begin position="1"/>
        <end position="22"/>
    </location>
</feature>
<dbReference type="SMART" id="SM00368">
    <property type="entry name" value="LRR_RI"/>
    <property type="match status" value="8"/>
</dbReference>
<dbReference type="Gene3D" id="3.40.50.1580">
    <property type="entry name" value="Nucleoside phosphorylase domain"/>
    <property type="match status" value="1"/>
</dbReference>
<keyword evidence="6" id="KW-1185">Reference proteome</keyword>
<dbReference type="SUPFAM" id="SSF53167">
    <property type="entry name" value="Purine and uridine phosphorylases"/>
    <property type="match status" value="1"/>
</dbReference>
<dbReference type="PANTHER" id="PTHR46312:SF2">
    <property type="entry name" value="NUCLEOTIDE-BINDING OLIGOMERIZATION DOMAIN-CONTAINING PROTEIN 2-LIKE"/>
    <property type="match status" value="1"/>
</dbReference>
<dbReference type="InterPro" id="IPR000845">
    <property type="entry name" value="Nucleoside_phosphorylase_d"/>
</dbReference>
<dbReference type="SUPFAM" id="SSF52540">
    <property type="entry name" value="P-loop containing nucleoside triphosphate hydrolases"/>
    <property type="match status" value="1"/>
</dbReference>
<dbReference type="InterPro" id="IPR027417">
    <property type="entry name" value="P-loop_NTPase"/>
</dbReference>
<dbReference type="GO" id="GO:0005524">
    <property type="term" value="F:ATP binding"/>
    <property type="evidence" value="ECO:0007669"/>
    <property type="project" value="UniProtKB-KW"/>
</dbReference>
<evidence type="ECO:0000256" key="3">
    <source>
        <dbReference type="SAM" id="MobiDB-lite"/>
    </source>
</evidence>
<dbReference type="Gene3D" id="3.80.10.10">
    <property type="entry name" value="Ribonuclease Inhibitor"/>
    <property type="match status" value="2"/>
</dbReference>
<organism evidence="5 6">
    <name type="scientific">Pocillopora meandrina</name>
    <dbReference type="NCBI Taxonomy" id="46732"/>
    <lineage>
        <taxon>Eukaryota</taxon>
        <taxon>Metazoa</taxon>
        <taxon>Cnidaria</taxon>
        <taxon>Anthozoa</taxon>
        <taxon>Hexacorallia</taxon>
        <taxon>Scleractinia</taxon>
        <taxon>Astrocoeniina</taxon>
        <taxon>Pocilloporidae</taxon>
        <taxon>Pocillopora</taxon>
    </lineage>
</organism>
<dbReference type="Proteomes" id="UP001159428">
    <property type="component" value="Unassembled WGS sequence"/>
</dbReference>
<dbReference type="PRINTS" id="PR00364">
    <property type="entry name" value="DISEASERSIST"/>
</dbReference>
<dbReference type="Gene3D" id="3.40.50.300">
    <property type="entry name" value="P-loop containing nucleotide triphosphate hydrolases"/>
    <property type="match status" value="1"/>
</dbReference>
<feature type="region of interest" description="Disordered" evidence="3">
    <location>
        <begin position="1380"/>
        <end position="1457"/>
    </location>
</feature>
<feature type="domain" description="NACHT" evidence="4">
    <location>
        <begin position="395"/>
        <end position="516"/>
    </location>
</feature>
<name>A0AAU9VLW6_9CNID</name>
<dbReference type="InterPro" id="IPR035994">
    <property type="entry name" value="Nucleoside_phosphorylase_sf"/>
</dbReference>
<dbReference type="InterPro" id="IPR032675">
    <property type="entry name" value="LRR_dom_sf"/>
</dbReference>
<gene>
    <name evidence="5" type="ORF">PMEA_00001257</name>
</gene>
<dbReference type="PANTHER" id="PTHR46312">
    <property type="entry name" value="NACHT DOMAIN-CONTAINING PROTEIN"/>
    <property type="match status" value="1"/>
</dbReference>
<dbReference type="Pfam" id="PF01048">
    <property type="entry name" value="PNP_UDP_1"/>
    <property type="match status" value="1"/>
</dbReference>
<comment type="caution">
    <text evidence="5">The sequence shown here is derived from an EMBL/GenBank/DDBJ whole genome shotgun (WGS) entry which is preliminary data.</text>
</comment>
<evidence type="ECO:0000256" key="1">
    <source>
        <dbReference type="ARBA" id="ARBA00022741"/>
    </source>
</evidence>
<sequence>MSETAKTDQSSSKNINGDPPKINISLPEINELTQNSKRWKDVQLPIDILLLTVKDCEFLSCYYYIAGPFRSYFKGIGHVYFGSIGGDQDVKLTVALMKCSEGSKVPGGALTIVKNAVSQLRPKAVFTVGHCSGMNQESTKLGDVVVSEKLITYSCQKVRKDGKKFSGFTTPVSRNTAELIKCACDGWNPPLQNPKKRKVELHCGEVLSGSEPLQAEWQRDELVKSFPEAIAIETEGEEIFSAAHDLKMEWVAVKGISGYADGTETKENWQTFASVTAASLVVSILNQCSIFEDWPHYKETSPSDALISEKRKSRSADSSVTEFWEWCRNQLRAFYNTMCQVKITPWDPDNTVHIDSIYIQVTFLQDHRKPDGTTKKKLGDSSEVFEGDEDHPIRRRILVYGRPGIGKSTFTQKVAVDWANGRKKILKKFNLLLLIRLRDVCGISDLSTILKTAELLSADDPMAVNNLCEYVRQNQEKVLLILDGYDEYSGGKSSIIHQIWRGSQLRDCCVTITTRPVKEDELRVPSHAQFELNGFDSWEQKKQFASKILPDEEDVKGLLEYLEEHDLEEMAEIPLLLLMLCLQWKKKKPQLPTSRAEIYVEFIQTLLNHMATKDSEDVATDESIDKYQEELSKIGKLAFDALLEDCLHFDFTKFPHGDLFEKLIHVGFFQVSKLSAWNREKIVYFLHKSVQEFLAAWFMVQELKVKKNETVTFLSGMDTFKKSRKMAEVLKFACELSSDAVGIVFDHLRYVGEKEGLTNYNFTRTPSVHDLSGEQYEFILLCVDCLFCCPASNRPAVYSAFLSRVNHVVILDEKHSSIAAKTHFFNNTDSFPNYLFCSRWNTNYDDLLSIWFDLNAVVLTCSGEIEDVKKYADLRDADFFLKKSEKRNFIYLRCITNPVLHFNLLSELISAPVCPSQPPVDNLGKNKDNNIALSLTENRSDQTQQHCVSLVREVDLSVKKVEDFVLLKNLLPLVTAPRDIAIWGSVTDALEGNSIENAIHRINFTDNLHSLKLRGINLTAKCAAFIAESLHHSPNLHELCLSRNPLHSGVSHLAENLHHVPQLTELELVEVQMGEKECAALVSSLQYLKKLERLDMSNNALGHGIIELARNLNSVPNLTWLKLLDTNIDEDEASALACALKDVPELSILSLGSNPLGRGVMDLVQHLCSVPKPKKDLSPCLDGVQMTKLTDLQLHSGVSHLAENLHHVPQLTKLELAEVQMGEKECAALAASLQYLKTLEELDMSGNALGHGIIELAKNLNSVPTLTKLDLENTNMGEDEASALARALKDAPELRYLSLMSNPLGRGVRDLVQHLSSVRKLKSLDLDGVPMTKTGLKMLFSTLNGREITLYTDYHEVERKGGEWINRLLTEAELKKEGIRFRKEPYDDDDDDDDDGDDDDDDDDESEDDDDDDDDDDDNGEDEDSEHLDDDDDEDDGDDEVSDDLDDDDDDENEQLE</sequence>
<evidence type="ECO:0000256" key="2">
    <source>
        <dbReference type="ARBA" id="ARBA00022840"/>
    </source>
</evidence>
<dbReference type="PROSITE" id="PS50837">
    <property type="entry name" value="NACHT"/>
    <property type="match status" value="1"/>
</dbReference>
<evidence type="ECO:0000313" key="6">
    <source>
        <dbReference type="Proteomes" id="UP001159428"/>
    </source>
</evidence>
<dbReference type="Pfam" id="PF05729">
    <property type="entry name" value="NACHT"/>
    <property type="match status" value="1"/>
</dbReference>
<protein>
    <recommendedName>
        <fullName evidence="4">NACHT domain-containing protein</fullName>
    </recommendedName>
</protein>
<keyword evidence="2" id="KW-0067">ATP-binding</keyword>
<dbReference type="SUPFAM" id="SSF52047">
    <property type="entry name" value="RNI-like"/>
    <property type="match status" value="1"/>
</dbReference>
<accession>A0AAU9VLW6</accession>
<keyword evidence="1" id="KW-0547">Nucleotide-binding</keyword>
<feature type="compositionally biased region" description="Polar residues" evidence="3">
    <location>
        <begin position="1"/>
        <end position="15"/>
    </location>
</feature>
<dbReference type="GO" id="GO:0003824">
    <property type="term" value="F:catalytic activity"/>
    <property type="evidence" value="ECO:0007669"/>
    <property type="project" value="InterPro"/>
</dbReference>
<dbReference type="GO" id="GO:0009116">
    <property type="term" value="P:nucleoside metabolic process"/>
    <property type="evidence" value="ECO:0007669"/>
    <property type="project" value="InterPro"/>
</dbReference>
<dbReference type="InterPro" id="IPR007111">
    <property type="entry name" value="NACHT_NTPase"/>
</dbReference>